<evidence type="ECO:0000256" key="4">
    <source>
        <dbReference type="ARBA" id="ARBA00023239"/>
    </source>
</evidence>
<feature type="domain" description="CENP-V/GFA" evidence="5">
    <location>
        <begin position="24"/>
        <end position="149"/>
    </location>
</feature>
<sequence length="149" mass="16692">MTNNVQSQHLPLSDVARDGWPTDTEGTATCICGTVQLAFPTEAPGFVNTFVCNCFDCRKVTASMFASNFTVDNSYIKHLRGQDNLARLGQSKTAMSGTEMTNYFCRTCGTLMYRRSEMTPHLSFVRIGTVDDFILHKTKLKHSGRDLHR</sequence>
<dbReference type="Proteomes" id="UP000827724">
    <property type="component" value="Unassembled WGS sequence"/>
</dbReference>
<dbReference type="Gene3D" id="3.90.1590.10">
    <property type="entry name" value="glutathione-dependent formaldehyde- activating enzyme (gfa)"/>
    <property type="match status" value="1"/>
</dbReference>
<organism evidence="6 7">
    <name type="scientific">Trichoderma cornu-damae</name>
    <dbReference type="NCBI Taxonomy" id="654480"/>
    <lineage>
        <taxon>Eukaryota</taxon>
        <taxon>Fungi</taxon>
        <taxon>Dikarya</taxon>
        <taxon>Ascomycota</taxon>
        <taxon>Pezizomycotina</taxon>
        <taxon>Sordariomycetes</taxon>
        <taxon>Hypocreomycetidae</taxon>
        <taxon>Hypocreales</taxon>
        <taxon>Hypocreaceae</taxon>
        <taxon>Trichoderma</taxon>
    </lineage>
</organism>
<evidence type="ECO:0000256" key="3">
    <source>
        <dbReference type="ARBA" id="ARBA00022833"/>
    </source>
</evidence>
<comment type="similarity">
    <text evidence="1">Belongs to the Gfa family.</text>
</comment>
<evidence type="ECO:0000256" key="2">
    <source>
        <dbReference type="ARBA" id="ARBA00022723"/>
    </source>
</evidence>
<dbReference type="PANTHER" id="PTHR33337">
    <property type="entry name" value="GFA DOMAIN-CONTAINING PROTEIN"/>
    <property type="match status" value="1"/>
</dbReference>
<dbReference type="PROSITE" id="PS51891">
    <property type="entry name" value="CENP_V_GFA"/>
    <property type="match status" value="1"/>
</dbReference>
<dbReference type="PANTHER" id="PTHR33337:SF8">
    <property type="entry name" value="CENP-V_GFA DOMAIN-CONTAINING PROTEIN"/>
    <property type="match status" value="1"/>
</dbReference>
<proteinExistence type="inferred from homology"/>
<dbReference type="SUPFAM" id="SSF51316">
    <property type="entry name" value="Mss4-like"/>
    <property type="match status" value="1"/>
</dbReference>
<evidence type="ECO:0000313" key="7">
    <source>
        <dbReference type="Proteomes" id="UP000827724"/>
    </source>
</evidence>
<comment type="caution">
    <text evidence="6">The sequence shown here is derived from an EMBL/GenBank/DDBJ whole genome shotgun (WGS) entry which is preliminary data.</text>
</comment>
<dbReference type="InterPro" id="IPR006913">
    <property type="entry name" value="CENP-V/GFA"/>
</dbReference>
<dbReference type="Pfam" id="PF04828">
    <property type="entry name" value="GFA"/>
    <property type="match status" value="1"/>
</dbReference>
<keyword evidence="7" id="KW-1185">Reference proteome</keyword>
<gene>
    <name evidence="6" type="ORF">Trco_003390</name>
</gene>
<evidence type="ECO:0000313" key="6">
    <source>
        <dbReference type="EMBL" id="KAH6607077.1"/>
    </source>
</evidence>
<dbReference type="GO" id="GO:0016846">
    <property type="term" value="F:carbon-sulfur lyase activity"/>
    <property type="evidence" value="ECO:0007669"/>
    <property type="project" value="InterPro"/>
</dbReference>
<reference evidence="6" key="1">
    <citation type="submission" date="2021-08" db="EMBL/GenBank/DDBJ databases">
        <title>Chromosome-Level Trichoderma cornu-damae using Hi-C Data.</title>
        <authorList>
            <person name="Kim C.S."/>
        </authorList>
    </citation>
    <scope>NUCLEOTIDE SEQUENCE</scope>
    <source>
        <strain evidence="6">KA19-0412C</strain>
    </source>
</reference>
<dbReference type="EMBL" id="JAIWOZ010000003">
    <property type="protein sequence ID" value="KAH6607077.1"/>
    <property type="molecule type" value="Genomic_DNA"/>
</dbReference>
<name>A0A9P8QRA5_9HYPO</name>
<evidence type="ECO:0000259" key="5">
    <source>
        <dbReference type="PROSITE" id="PS51891"/>
    </source>
</evidence>
<accession>A0A9P8QRA5</accession>
<keyword evidence="3" id="KW-0862">Zinc</keyword>
<dbReference type="OrthoDB" id="428768at2759"/>
<dbReference type="AlphaFoldDB" id="A0A9P8QRA5"/>
<dbReference type="GO" id="GO:0046872">
    <property type="term" value="F:metal ion binding"/>
    <property type="evidence" value="ECO:0007669"/>
    <property type="project" value="UniProtKB-KW"/>
</dbReference>
<dbReference type="InterPro" id="IPR011057">
    <property type="entry name" value="Mss4-like_sf"/>
</dbReference>
<protein>
    <recommendedName>
        <fullName evidence="5">CENP-V/GFA domain-containing protein</fullName>
    </recommendedName>
</protein>
<keyword evidence="2" id="KW-0479">Metal-binding</keyword>
<keyword evidence="4" id="KW-0456">Lyase</keyword>
<evidence type="ECO:0000256" key="1">
    <source>
        <dbReference type="ARBA" id="ARBA00005495"/>
    </source>
</evidence>